<evidence type="ECO:0000256" key="1">
    <source>
        <dbReference type="SAM" id="MobiDB-lite"/>
    </source>
</evidence>
<evidence type="ECO:0000313" key="3">
    <source>
        <dbReference type="Proteomes" id="UP001295794"/>
    </source>
</evidence>
<feature type="region of interest" description="Disordered" evidence="1">
    <location>
        <begin position="1"/>
        <end position="107"/>
    </location>
</feature>
<proteinExistence type="predicted"/>
<feature type="compositionally biased region" description="Polar residues" evidence="1">
    <location>
        <begin position="44"/>
        <end position="60"/>
    </location>
</feature>
<dbReference type="EMBL" id="CAVNYO010000086">
    <property type="protein sequence ID" value="CAK5265355.1"/>
    <property type="molecule type" value="Genomic_DNA"/>
</dbReference>
<reference evidence="2" key="1">
    <citation type="submission" date="2023-11" db="EMBL/GenBank/DDBJ databases">
        <authorList>
            <person name="De Vega J J."/>
            <person name="De Vega J J."/>
        </authorList>
    </citation>
    <scope>NUCLEOTIDE SEQUENCE</scope>
</reference>
<organism evidence="2 3">
    <name type="scientific">Mycena citricolor</name>
    <dbReference type="NCBI Taxonomy" id="2018698"/>
    <lineage>
        <taxon>Eukaryota</taxon>
        <taxon>Fungi</taxon>
        <taxon>Dikarya</taxon>
        <taxon>Basidiomycota</taxon>
        <taxon>Agaricomycotina</taxon>
        <taxon>Agaricomycetes</taxon>
        <taxon>Agaricomycetidae</taxon>
        <taxon>Agaricales</taxon>
        <taxon>Marasmiineae</taxon>
        <taxon>Mycenaceae</taxon>
        <taxon>Mycena</taxon>
    </lineage>
</organism>
<feature type="region of interest" description="Disordered" evidence="1">
    <location>
        <begin position="304"/>
        <end position="358"/>
    </location>
</feature>
<feature type="compositionally biased region" description="Basic residues" evidence="1">
    <location>
        <begin position="88"/>
        <end position="97"/>
    </location>
</feature>
<sequence>MRANLRPRLDGHVITRHSTKATPLPTRPTTRSRRTRDRALTTSPLPNTDPAPSTVSTNALLAQPEPVTPGTSLITTSKTPVPPLVKLAKTRSRRRSSSPRPNKMTRSEDMLVLAHGKLPIIRAGDLTPSVLSQAEKACRSYFKQKEIEDDKQVAYCLEIFEDPMIDSYLTSEESRLAELTLAQFFTDIADTFLPATWKDNVQTDLLGAFMPPTGLFMEYATQVFAFNAQLAKVEAGYGAKELRPVLEAGMNAGLRLLYKKDQKAKAMATEDQKQLTGWVREVKRIDEERLADIRVQREIFEQMQAEKDSQRREQRDKHRAYSEVDDRQAKRPFGPSSKTNSNTSSQTTRRLPKLTEEEREIIRSNNGCTICRKLFVGDKHEKCEAWPNPSTYTPITEHSVLAAKAVRAQNNAKGKGKAVAVVMPVADVDESSFESENSLDCP</sequence>
<evidence type="ECO:0000313" key="2">
    <source>
        <dbReference type="EMBL" id="CAK5265355.1"/>
    </source>
</evidence>
<keyword evidence="3" id="KW-1185">Reference proteome</keyword>
<comment type="caution">
    <text evidence="2">The sequence shown here is derived from an EMBL/GenBank/DDBJ whole genome shotgun (WGS) entry which is preliminary data.</text>
</comment>
<dbReference type="Proteomes" id="UP001295794">
    <property type="component" value="Unassembled WGS sequence"/>
</dbReference>
<protein>
    <submittedName>
        <fullName evidence="2">Uncharacterized protein</fullName>
    </submittedName>
</protein>
<feature type="compositionally biased region" description="Polar residues" evidence="1">
    <location>
        <begin position="69"/>
        <end position="79"/>
    </location>
</feature>
<dbReference type="AlphaFoldDB" id="A0AAD2GZG5"/>
<gene>
    <name evidence="2" type="ORF">MYCIT1_LOCUS6273</name>
</gene>
<name>A0AAD2GZG5_9AGAR</name>
<feature type="compositionally biased region" description="Basic and acidic residues" evidence="1">
    <location>
        <begin position="304"/>
        <end position="329"/>
    </location>
</feature>
<feature type="compositionally biased region" description="Low complexity" evidence="1">
    <location>
        <begin position="336"/>
        <end position="348"/>
    </location>
</feature>
<accession>A0AAD2GZG5</accession>